<proteinExistence type="predicted"/>
<reference evidence="1" key="1">
    <citation type="submission" date="2022-11" db="EMBL/GenBank/DDBJ databases">
        <authorList>
            <person name="Hyden B.L."/>
            <person name="Feng K."/>
            <person name="Yates T."/>
            <person name="Jawdy S."/>
            <person name="Smart L.B."/>
            <person name="Muchero W."/>
        </authorList>
    </citation>
    <scope>NUCLEOTIDE SEQUENCE</scope>
    <source>
        <tissue evidence="1">Shoot tip</tissue>
    </source>
</reference>
<organism evidence="1 2">
    <name type="scientific">Salix purpurea</name>
    <name type="common">Purple osier willow</name>
    <dbReference type="NCBI Taxonomy" id="77065"/>
    <lineage>
        <taxon>Eukaryota</taxon>
        <taxon>Viridiplantae</taxon>
        <taxon>Streptophyta</taxon>
        <taxon>Embryophyta</taxon>
        <taxon>Tracheophyta</taxon>
        <taxon>Spermatophyta</taxon>
        <taxon>Magnoliopsida</taxon>
        <taxon>eudicotyledons</taxon>
        <taxon>Gunneridae</taxon>
        <taxon>Pentapetalae</taxon>
        <taxon>rosids</taxon>
        <taxon>fabids</taxon>
        <taxon>Malpighiales</taxon>
        <taxon>Salicaceae</taxon>
        <taxon>Saliceae</taxon>
        <taxon>Salix</taxon>
    </lineage>
</organism>
<protein>
    <submittedName>
        <fullName evidence="1">Uncharacterized protein</fullName>
    </submittedName>
</protein>
<accession>A0A9Q0WH06</accession>
<sequence length="36" mass="4129">MDPTSFSLSLSRFCFAKGLEELRQSCDIIIIFYLLA</sequence>
<feature type="non-terminal residue" evidence="1">
    <location>
        <position position="36"/>
    </location>
</feature>
<gene>
    <name evidence="1" type="ORF">OIU79_022734</name>
</gene>
<comment type="caution">
    <text evidence="1">The sequence shown here is derived from an EMBL/GenBank/DDBJ whole genome shotgun (WGS) entry which is preliminary data.</text>
</comment>
<name>A0A9Q0WH06_SALPP</name>
<evidence type="ECO:0000313" key="2">
    <source>
        <dbReference type="Proteomes" id="UP001151532"/>
    </source>
</evidence>
<reference evidence="1" key="2">
    <citation type="journal article" date="2023" name="Int. J. Mol. Sci.">
        <title>De Novo Assembly and Annotation of 11 Diverse Shrub Willow (Salix) Genomes Reveals Novel Gene Organization in Sex-Linked Regions.</title>
        <authorList>
            <person name="Hyden B."/>
            <person name="Feng K."/>
            <person name="Yates T.B."/>
            <person name="Jawdy S."/>
            <person name="Cereghino C."/>
            <person name="Smart L.B."/>
            <person name="Muchero W."/>
        </authorList>
    </citation>
    <scope>NUCLEOTIDE SEQUENCE</scope>
    <source>
        <tissue evidence="1">Shoot tip</tissue>
    </source>
</reference>
<evidence type="ECO:0000313" key="1">
    <source>
        <dbReference type="EMBL" id="KAJ6766824.1"/>
    </source>
</evidence>
<dbReference type="EMBL" id="JAPFFK010000004">
    <property type="protein sequence ID" value="KAJ6766824.1"/>
    <property type="molecule type" value="Genomic_DNA"/>
</dbReference>
<keyword evidence="2" id="KW-1185">Reference proteome</keyword>
<dbReference type="AlphaFoldDB" id="A0A9Q0WH06"/>
<dbReference type="Proteomes" id="UP001151532">
    <property type="component" value="Chromosome 4"/>
</dbReference>